<comment type="caution">
    <text evidence="1">The sequence shown here is derived from an EMBL/GenBank/DDBJ whole genome shotgun (WGS) entry which is preliminary data.</text>
</comment>
<evidence type="ECO:0000313" key="2">
    <source>
        <dbReference type="Proteomes" id="UP001172386"/>
    </source>
</evidence>
<proteinExistence type="predicted"/>
<sequence length="252" mass="28294">MAAIFKSITKIFNRRKNRQLTCTMHLSDPNHVHTDACFVEIMPLSIVELFQSQGCKSCPPALPTIHKAVEGSNLLLLTYDVTYWDNSDWKDTFGRSAWDQRQRQYVTRWGRTGIFTPHIIVDGVADGVGARQGELSEIVARARDMGNNMAWSISVDRYGDELLIKSDRAEAETHDVVVVSYDPRPQIVKVGKGTNKGKKMPYRNLVTEMQKIGEWKGGEIHVQLPEYGQDGLERVVLVQGQNGAPIISALKV</sequence>
<evidence type="ECO:0000313" key="1">
    <source>
        <dbReference type="EMBL" id="KAJ9653273.1"/>
    </source>
</evidence>
<protein>
    <submittedName>
        <fullName evidence="1">Uncharacterized protein</fullName>
    </submittedName>
</protein>
<name>A0ACC2ZZP7_9EURO</name>
<reference evidence="1" key="1">
    <citation type="submission" date="2022-10" db="EMBL/GenBank/DDBJ databases">
        <title>Culturing micro-colonial fungi from biological soil crusts in the Mojave desert and describing Neophaeococcomyces mojavensis, and introducing the new genera and species Taxawa tesnikishii.</title>
        <authorList>
            <person name="Kurbessoian T."/>
            <person name="Stajich J.E."/>
        </authorList>
    </citation>
    <scope>NUCLEOTIDE SEQUENCE</scope>
    <source>
        <strain evidence="1">JES_112</strain>
    </source>
</reference>
<organism evidence="1 2">
    <name type="scientific">Neophaeococcomyces mojaviensis</name>
    <dbReference type="NCBI Taxonomy" id="3383035"/>
    <lineage>
        <taxon>Eukaryota</taxon>
        <taxon>Fungi</taxon>
        <taxon>Dikarya</taxon>
        <taxon>Ascomycota</taxon>
        <taxon>Pezizomycotina</taxon>
        <taxon>Eurotiomycetes</taxon>
        <taxon>Chaetothyriomycetidae</taxon>
        <taxon>Chaetothyriales</taxon>
        <taxon>Chaetothyriales incertae sedis</taxon>
        <taxon>Neophaeococcomyces</taxon>
    </lineage>
</organism>
<gene>
    <name evidence="1" type="ORF">H2198_007517</name>
</gene>
<dbReference type="EMBL" id="JAPDRQ010000160">
    <property type="protein sequence ID" value="KAJ9653273.1"/>
    <property type="molecule type" value="Genomic_DNA"/>
</dbReference>
<keyword evidence="2" id="KW-1185">Reference proteome</keyword>
<dbReference type="Proteomes" id="UP001172386">
    <property type="component" value="Unassembled WGS sequence"/>
</dbReference>
<accession>A0ACC2ZZP7</accession>